<dbReference type="PANTHER" id="PTHR34655">
    <property type="entry name" value="CONSERVED WITHIN P. AEROPHILUM"/>
    <property type="match status" value="1"/>
</dbReference>
<comment type="caution">
    <text evidence="1">The sequence shown here is derived from an EMBL/GenBank/DDBJ whole genome shotgun (WGS) entry which is preliminary data.</text>
</comment>
<dbReference type="Pfam" id="PF02635">
    <property type="entry name" value="DsrE"/>
    <property type="match status" value="1"/>
</dbReference>
<dbReference type="SUPFAM" id="SSF75169">
    <property type="entry name" value="DsrEFH-like"/>
    <property type="match status" value="1"/>
</dbReference>
<dbReference type="InterPro" id="IPR003787">
    <property type="entry name" value="Sulphur_relay_DsrE/F-like"/>
</dbReference>
<accession>A0A519BAA5</accession>
<gene>
    <name evidence="1" type="ORF">EVJ47_07915</name>
</gene>
<dbReference type="Gene3D" id="3.40.1260.10">
    <property type="entry name" value="DsrEFH-like"/>
    <property type="match status" value="1"/>
</dbReference>
<dbReference type="Proteomes" id="UP000320813">
    <property type="component" value="Unassembled WGS sequence"/>
</dbReference>
<organism evidence="1 2">
    <name type="scientific">Candidatus Acidulodesulfobacterium ferriphilum</name>
    <dbReference type="NCBI Taxonomy" id="2597223"/>
    <lineage>
        <taxon>Bacteria</taxon>
        <taxon>Deltaproteobacteria</taxon>
        <taxon>Candidatus Acidulodesulfobacterales</taxon>
        <taxon>Candidatus Acidulodesulfobacterium</taxon>
    </lineage>
</organism>
<reference evidence="1 2" key="1">
    <citation type="submission" date="2019-01" db="EMBL/GenBank/DDBJ databases">
        <title>Insights into ecological role of a new deltaproteobacterial order Candidatus Sinidesulfobacterales (Sva0485) by metagenomics and metatranscriptomics.</title>
        <authorList>
            <person name="Tan S."/>
            <person name="Liu J."/>
            <person name="Fang Y."/>
            <person name="Hedlund B.P."/>
            <person name="Lian Z.H."/>
            <person name="Huang L.Y."/>
            <person name="Li J.T."/>
            <person name="Huang L.N."/>
            <person name="Li W.J."/>
            <person name="Jiang H.C."/>
            <person name="Dong H.L."/>
            <person name="Shu W.S."/>
        </authorList>
    </citation>
    <scope>NUCLEOTIDE SEQUENCE [LARGE SCALE GENOMIC DNA]</scope>
    <source>
        <strain evidence="1">AP3</strain>
    </source>
</reference>
<sequence length="132" mass="14570">MADNQKLAIIIASEEYEKSHVASMIASVAAVSGIDVSVFVTMNAVYNYLKENVEKKNFTGGKIYHQIKEKKAAMFYELFDQAKMLGGIKIYVCSMVMDILGIEKDDLIDIVDDNLGLAAFLGIMEGAETITF</sequence>
<protein>
    <submittedName>
        <fullName evidence="1">Uncharacterized protein</fullName>
    </submittedName>
</protein>
<name>A0A519BAA5_9DELT</name>
<dbReference type="AlphaFoldDB" id="A0A519BAA5"/>
<evidence type="ECO:0000313" key="2">
    <source>
        <dbReference type="Proteomes" id="UP000320813"/>
    </source>
</evidence>
<proteinExistence type="predicted"/>
<dbReference type="InterPro" id="IPR027396">
    <property type="entry name" value="DsrEFH-like"/>
</dbReference>
<evidence type="ECO:0000313" key="1">
    <source>
        <dbReference type="EMBL" id="RZD14148.1"/>
    </source>
</evidence>
<dbReference type="EMBL" id="SGBD01000004">
    <property type="protein sequence ID" value="RZD14148.1"/>
    <property type="molecule type" value="Genomic_DNA"/>
</dbReference>
<dbReference type="PANTHER" id="PTHR34655:SF1">
    <property type="match status" value="1"/>
</dbReference>